<evidence type="ECO:0000313" key="3">
    <source>
        <dbReference type="Proteomes" id="UP000001554"/>
    </source>
</evidence>
<reference evidence="4" key="2">
    <citation type="submission" date="2025-08" db="UniProtKB">
        <authorList>
            <consortium name="RefSeq"/>
        </authorList>
    </citation>
    <scope>IDENTIFICATION</scope>
    <source>
        <strain evidence="4">S238N-H82</strain>
        <tissue evidence="4">Testes</tissue>
    </source>
</reference>
<dbReference type="RefSeq" id="XP_035687099.1">
    <property type="nucleotide sequence ID" value="XM_035831206.1"/>
</dbReference>
<keyword evidence="2" id="KW-1133">Transmembrane helix</keyword>
<proteinExistence type="predicted"/>
<feature type="compositionally biased region" description="Low complexity" evidence="1">
    <location>
        <begin position="91"/>
        <end position="107"/>
    </location>
</feature>
<protein>
    <submittedName>
        <fullName evidence="4">Uncharacterized protein LOC118423174</fullName>
    </submittedName>
</protein>
<keyword evidence="2" id="KW-0812">Transmembrane</keyword>
<evidence type="ECO:0000256" key="1">
    <source>
        <dbReference type="SAM" id="MobiDB-lite"/>
    </source>
</evidence>
<reference evidence="3" key="1">
    <citation type="journal article" date="2020" name="Nat. Ecol. Evol.">
        <title>Deeply conserved synteny resolves early events in vertebrate evolution.</title>
        <authorList>
            <person name="Simakov O."/>
            <person name="Marletaz F."/>
            <person name="Yue J.X."/>
            <person name="O'Connell B."/>
            <person name="Jenkins J."/>
            <person name="Brandt A."/>
            <person name="Calef R."/>
            <person name="Tung C.H."/>
            <person name="Huang T.K."/>
            <person name="Schmutz J."/>
            <person name="Satoh N."/>
            <person name="Yu J.K."/>
            <person name="Putnam N.H."/>
            <person name="Green R.E."/>
            <person name="Rokhsar D.S."/>
        </authorList>
    </citation>
    <scope>NUCLEOTIDE SEQUENCE [LARGE SCALE GENOMIC DNA]</scope>
    <source>
        <strain evidence="3">S238N-H82</strain>
    </source>
</reference>
<dbReference type="KEGG" id="bfo:118423174"/>
<gene>
    <name evidence="4" type="primary">LOC118423174</name>
</gene>
<feature type="region of interest" description="Disordered" evidence="1">
    <location>
        <begin position="86"/>
        <end position="108"/>
    </location>
</feature>
<evidence type="ECO:0000313" key="4">
    <source>
        <dbReference type="RefSeq" id="XP_035687099.1"/>
    </source>
</evidence>
<keyword evidence="3" id="KW-1185">Reference proteome</keyword>
<accession>A0A9J7LRK7</accession>
<sequence>MIAAVSAVVVLLVVIAVFTVVWLKKRKSRKVAAGAFPDISVEKHELQERAFTNKGALPTVHEMKDLEASLGKSNAAFTMQETKFDKTDIQSRPVSRSSVSPRSVSPPGYVCEEENGIPEPRNVTVKLLDRLYRHGEIQTTWLDMKKPLSQVREDLVAAFPANLGWQDFVFLTPGLTHVSVGTENKQRLKDIVEVGEDVLTVHMV</sequence>
<dbReference type="AlphaFoldDB" id="A0A9J7LRK7"/>
<keyword evidence="2" id="KW-0472">Membrane</keyword>
<name>A0A9J7LRK7_BRAFL</name>
<organism evidence="3 4">
    <name type="scientific">Branchiostoma floridae</name>
    <name type="common">Florida lancelet</name>
    <name type="synonym">Amphioxus</name>
    <dbReference type="NCBI Taxonomy" id="7739"/>
    <lineage>
        <taxon>Eukaryota</taxon>
        <taxon>Metazoa</taxon>
        <taxon>Chordata</taxon>
        <taxon>Cephalochordata</taxon>
        <taxon>Leptocardii</taxon>
        <taxon>Amphioxiformes</taxon>
        <taxon>Branchiostomatidae</taxon>
        <taxon>Branchiostoma</taxon>
    </lineage>
</organism>
<dbReference type="GeneID" id="118423174"/>
<feature type="transmembrane region" description="Helical" evidence="2">
    <location>
        <begin position="6"/>
        <end position="23"/>
    </location>
</feature>
<evidence type="ECO:0000256" key="2">
    <source>
        <dbReference type="SAM" id="Phobius"/>
    </source>
</evidence>
<dbReference type="Proteomes" id="UP000001554">
    <property type="component" value="Chromosome 9"/>
</dbReference>